<keyword evidence="1" id="KW-0732">Signal</keyword>
<protein>
    <recommendedName>
        <fullName evidence="4">Rap1a immunity protein domain-containing protein</fullName>
    </recommendedName>
</protein>
<gene>
    <name evidence="2" type="ORF">ACFPIE_05040</name>
</gene>
<evidence type="ECO:0000313" key="2">
    <source>
        <dbReference type="EMBL" id="MFC5343270.1"/>
    </source>
</evidence>
<evidence type="ECO:0000256" key="1">
    <source>
        <dbReference type="SAM" id="SignalP"/>
    </source>
</evidence>
<evidence type="ECO:0000313" key="3">
    <source>
        <dbReference type="Proteomes" id="UP001596152"/>
    </source>
</evidence>
<reference evidence="3" key="1">
    <citation type="journal article" date="2019" name="Int. J. Syst. Evol. Microbiol.">
        <title>The Global Catalogue of Microorganisms (GCM) 10K type strain sequencing project: providing services to taxonomists for standard genome sequencing and annotation.</title>
        <authorList>
            <consortium name="The Broad Institute Genomics Platform"/>
            <consortium name="The Broad Institute Genome Sequencing Center for Infectious Disease"/>
            <person name="Wu L."/>
            <person name="Ma J."/>
        </authorList>
    </citation>
    <scope>NUCLEOTIDE SEQUENCE [LARGE SCALE GENOMIC DNA]</scope>
    <source>
        <strain evidence="3">JCM 12125</strain>
    </source>
</reference>
<accession>A0ABW0FNE4</accession>
<dbReference type="EMBL" id="JBHSLF010000011">
    <property type="protein sequence ID" value="MFC5343270.1"/>
    <property type="molecule type" value="Genomic_DNA"/>
</dbReference>
<name>A0ABW0FNE4_9CAUL</name>
<comment type="caution">
    <text evidence="2">The sequence shown here is derived from an EMBL/GenBank/DDBJ whole genome shotgun (WGS) entry which is preliminary data.</text>
</comment>
<proteinExistence type="predicted"/>
<dbReference type="Proteomes" id="UP001596152">
    <property type="component" value="Unassembled WGS sequence"/>
</dbReference>
<feature type="chain" id="PRO_5047343016" description="Rap1a immunity protein domain-containing protein" evidence="1">
    <location>
        <begin position="21"/>
        <end position="125"/>
    </location>
</feature>
<keyword evidence="3" id="KW-1185">Reference proteome</keyword>
<sequence length="125" mass="13424">MKAIVLALACVLVCTTPVAAQTTMTLDAFVTQANGIPLNPLAAIRPDARRLVGVANRAFSTVNSENRAARAAGRQPAACPPERIEVSPRQLLAFLNAIPQARRARMTPTDGIREWMADRYPCPAS</sequence>
<evidence type="ECO:0008006" key="4">
    <source>
        <dbReference type="Google" id="ProtNLM"/>
    </source>
</evidence>
<dbReference type="RefSeq" id="WP_374038918.1">
    <property type="nucleotide sequence ID" value="NZ_CP169082.1"/>
</dbReference>
<feature type="signal peptide" evidence="1">
    <location>
        <begin position="1"/>
        <end position="20"/>
    </location>
</feature>
<organism evidence="2 3">
    <name type="scientific">Brevundimonas staleyi</name>
    <dbReference type="NCBI Taxonomy" id="74326"/>
    <lineage>
        <taxon>Bacteria</taxon>
        <taxon>Pseudomonadati</taxon>
        <taxon>Pseudomonadota</taxon>
        <taxon>Alphaproteobacteria</taxon>
        <taxon>Caulobacterales</taxon>
        <taxon>Caulobacteraceae</taxon>
        <taxon>Brevundimonas</taxon>
    </lineage>
</organism>